<dbReference type="CDD" id="cd00383">
    <property type="entry name" value="trans_reg_C"/>
    <property type="match status" value="1"/>
</dbReference>
<evidence type="ECO:0000313" key="10">
    <source>
        <dbReference type="EMBL" id="GHO97298.1"/>
    </source>
</evidence>
<reference evidence="10" key="1">
    <citation type="submission" date="2020-10" db="EMBL/GenBank/DDBJ databases">
        <title>Taxonomic study of unclassified bacteria belonging to the class Ktedonobacteria.</title>
        <authorList>
            <person name="Yabe S."/>
            <person name="Wang C.M."/>
            <person name="Zheng Y."/>
            <person name="Sakai Y."/>
            <person name="Cavaletti L."/>
            <person name="Monciardini P."/>
            <person name="Donadio S."/>
        </authorList>
    </citation>
    <scope>NUCLEOTIDE SEQUENCE</scope>
    <source>
        <strain evidence="10">ID150040</strain>
    </source>
</reference>
<keyword evidence="2" id="KW-0902">Two-component regulatory system</keyword>
<dbReference type="FunFam" id="1.10.10.10:FF:000005">
    <property type="entry name" value="Two-component system response regulator"/>
    <property type="match status" value="1"/>
</dbReference>
<feature type="modified residue" description="4-aspartylphosphate" evidence="6">
    <location>
        <position position="52"/>
    </location>
</feature>
<dbReference type="InterPro" id="IPR001789">
    <property type="entry name" value="Sig_transdc_resp-reg_receiver"/>
</dbReference>
<dbReference type="PROSITE" id="PS50110">
    <property type="entry name" value="RESPONSE_REGULATORY"/>
    <property type="match status" value="1"/>
</dbReference>
<dbReference type="InterPro" id="IPR011006">
    <property type="entry name" value="CheY-like_superfamily"/>
</dbReference>
<keyword evidence="3" id="KW-0805">Transcription regulation</keyword>
<dbReference type="Pfam" id="PF00486">
    <property type="entry name" value="Trans_reg_C"/>
    <property type="match status" value="1"/>
</dbReference>
<dbReference type="InterPro" id="IPR039420">
    <property type="entry name" value="WalR-like"/>
</dbReference>
<evidence type="ECO:0000256" key="1">
    <source>
        <dbReference type="ARBA" id="ARBA00022553"/>
    </source>
</evidence>
<dbReference type="Pfam" id="PF00072">
    <property type="entry name" value="Response_reg"/>
    <property type="match status" value="1"/>
</dbReference>
<dbReference type="InterPro" id="IPR036388">
    <property type="entry name" value="WH-like_DNA-bd_sf"/>
</dbReference>
<evidence type="ECO:0000256" key="5">
    <source>
        <dbReference type="ARBA" id="ARBA00023163"/>
    </source>
</evidence>
<proteinExistence type="predicted"/>
<dbReference type="GO" id="GO:0000976">
    <property type="term" value="F:transcription cis-regulatory region binding"/>
    <property type="evidence" value="ECO:0007669"/>
    <property type="project" value="TreeGrafter"/>
</dbReference>
<feature type="DNA-binding region" description="OmpR/PhoB-type" evidence="7">
    <location>
        <begin position="128"/>
        <end position="226"/>
    </location>
</feature>
<evidence type="ECO:0000256" key="4">
    <source>
        <dbReference type="ARBA" id="ARBA00023125"/>
    </source>
</evidence>
<evidence type="ECO:0000259" key="9">
    <source>
        <dbReference type="PROSITE" id="PS51755"/>
    </source>
</evidence>
<evidence type="ECO:0000256" key="2">
    <source>
        <dbReference type="ARBA" id="ARBA00023012"/>
    </source>
</evidence>
<evidence type="ECO:0000259" key="8">
    <source>
        <dbReference type="PROSITE" id="PS50110"/>
    </source>
</evidence>
<accession>A0A8J3N685</accession>
<dbReference type="AlphaFoldDB" id="A0A8J3N685"/>
<organism evidence="10 11">
    <name type="scientific">Reticulibacter mediterranei</name>
    <dbReference type="NCBI Taxonomy" id="2778369"/>
    <lineage>
        <taxon>Bacteria</taxon>
        <taxon>Bacillati</taxon>
        <taxon>Chloroflexota</taxon>
        <taxon>Ktedonobacteria</taxon>
        <taxon>Ktedonobacterales</taxon>
        <taxon>Reticulibacteraceae</taxon>
        <taxon>Reticulibacter</taxon>
    </lineage>
</organism>
<feature type="domain" description="Response regulatory" evidence="8">
    <location>
        <begin position="3"/>
        <end position="118"/>
    </location>
</feature>
<dbReference type="PANTHER" id="PTHR48111">
    <property type="entry name" value="REGULATOR OF RPOS"/>
    <property type="match status" value="1"/>
</dbReference>
<evidence type="ECO:0000256" key="3">
    <source>
        <dbReference type="ARBA" id="ARBA00023015"/>
    </source>
</evidence>
<sequence length="226" mass="25405">MKRILVVEDEPCIASALSRGLTFQGFAVQVAASGEAALENMRICPQDLVLLDVMLPDMNGFEVCRRLRDMEDKALPILMLTARDEVKDKITGLDSGADDYITKPFDFDELVARIRAGLRRVMDTQHVTHKLVVNDLVLDTEARQAWRGGKALELTKREYDLLELLMRNNGHVLTKGCIFERVWGYDSEAGLEVIKVYMNYIRAKLNIGGKPDLIHAVRGVGYVLKA</sequence>
<evidence type="ECO:0000256" key="7">
    <source>
        <dbReference type="PROSITE-ProRule" id="PRU01091"/>
    </source>
</evidence>
<dbReference type="Gene3D" id="3.40.50.2300">
    <property type="match status" value="1"/>
</dbReference>
<dbReference type="PANTHER" id="PTHR48111:SF22">
    <property type="entry name" value="REGULATOR OF RPOS"/>
    <property type="match status" value="1"/>
</dbReference>
<evidence type="ECO:0000256" key="6">
    <source>
        <dbReference type="PROSITE-ProRule" id="PRU00169"/>
    </source>
</evidence>
<dbReference type="CDD" id="cd17624">
    <property type="entry name" value="REC_OmpR_PmrA-like"/>
    <property type="match status" value="1"/>
</dbReference>
<dbReference type="PROSITE" id="PS51755">
    <property type="entry name" value="OMPR_PHOB"/>
    <property type="match status" value="1"/>
</dbReference>
<feature type="domain" description="OmpR/PhoB-type" evidence="9">
    <location>
        <begin position="128"/>
        <end position="226"/>
    </location>
</feature>
<dbReference type="GO" id="GO:0006355">
    <property type="term" value="P:regulation of DNA-templated transcription"/>
    <property type="evidence" value="ECO:0007669"/>
    <property type="project" value="InterPro"/>
</dbReference>
<dbReference type="GO" id="GO:0000156">
    <property type="term" value="F:phosphorelay response regulator activity"/>
    <property type="evidence" value="ECO:0007669"/>
    <property type="project" value="TreeGrafter"/>
</dbReference>
<dbReference type="SMART" id="SM00448">
    <property type="entry name" value="REC"/>
    <property type="match status" value="1"/>
</dbReference>
<dbReference type="FunFam" id="3.40.50.2300:FF:000001">
    <property type="entry name" value="DNA-binding response regulator PhoB"/>
    <property type="match status" value="1"/>
</dbReference>
<name>A0A8J3N685_9CHLR</name>
<protein>
    <submittedName>
        <fullName evidence="10">DNA-binding response regulator</fullName>
    </submittedName>
</protein>
<comment type="caution">
    <text evidence="10">The sequence shown here is derived from an EMBL/GenBank/DDBJ whole genome shotgun (WGS) entry which is preliminary data.</text>
</comment>
<keyword evidence="5" id="KW-0804">Transcription</keyword>
<keyword evidence="1 6" id="KW-0597">Phosphoprotein</keyword>
<keyword evidence="4 7" id="KW-0238">DNA-binding</keyword>
<dbReference type="Gene3D" id="1.10.10.10">
    <property type="entry name" value="Winged helix-like DNA-binding domain superfamily/Winged helix DNA-binding domain"/>
    <property type="match status" value="1"/>
</dbReference>
<dbReference type="Proteomes" id="UP000597444">
    <property type="component" value="Unassembled WGS sequence"/>
</dbReference>
<dbReference type="RefSeq" id="WP_220207866.1">
    <property type="nucleotide sequence ID" value="NZ_BNJK01000001.1"/>
</dbReference>
<dbReference type="GO" id="GO:0005829">
    <property type="term" value="C:cytosol"/>
    <property type="evidence" value="ECO:0007669"/>
    <property type="project" value="TreeGrafter"/>
</dbReference>
<dbReference type="GO" id="GO:0032993">
    <property type="term" value="C:protein-DNA complex"/>
    <property type="evidence" value="ECO:0007669"/>
    <property type="project" value="TreeGrafter"/>
</dbReference>
<keyword evidence="11" id="KW-1185">Reference proteome</keyword>
<dbReference type="EMBL" id="BNJK01000001">
    <property type="protein sequence ID" value="GHO97298.1"/>
    <property type="molecule type" value="Genomic_DNA"/>
</dbReference>
<dbReference type="Gene3D" id="6.10.250.690">
    <property type="match status" value="1"/>
</dbReference>
<dbReference type="SUPFAM" id="SSF52172">
    <property type="entry name" value="CheY-like"/>
    <property type="match status" value="1"/>
</dbReference>
<dbReference type="SMART" id="SM00862">
    <property type="entry name" value="Trans_reg_C"/>
    <property type="match status" value="1"/>
</dbReference>
<gene>
    <name evidence="10" type="ORF">KSF_073460</name>
</gene>
<evidence type="ECO:0000313" key="11">
    <source>
        <dbReference type="Proteomes" id="UP000597444"/>
    </source>
</evidence>
<dbReference type="InterPro" id="IPR001867">
    <property type="entry name" value="OmpR/PhoB-type_DNA-bd"/>
</dbReference>